<name>A0A225WRF6_9STRA</name>
<accession>A0A225WRF6</accession>
<keyword evidence="2" id="KW-0472">Membrane</keyword>
<protein>
    <submittedName>
        <fullName evidence="4">Uncharacterized protein</fullName>
    </submittedName>
</protein>
<dbReference type="STRING" id="4795.A0A225WRF6"/>
<keyword evidence="2" id="KW-0812">Transmembrane</keyword>
<feature type="region of interest" description="Disordered" evidence="1">
    <location>
        <begin position="217"/>
        <end position="239"/>
    </location>
</feature>
<dbReference type="AlphaFoldDB" id="A0A225WRF6"/>
<evidence type="ECO:0000256" key="2">
    <source>
        <dbReference type="SAM" id="Phobius"/>
    </source>
</evidence>
<gene>
    <name evidence="4" type="ORF">PHMEG_0005896</name>
</gene>
<dbReference type="EMBL" id="NBNE01000399">
    <property type="protein sequence ID" value="OWZ19798.1"/>
    <property type="molecule type" value="Genomic_DNA"/>
</dbReference>
<evidence type="ECO:0000313" key="4">
    <source>
        <dbReference type="EMBL" id="OWZ19798.1"/>
    </source>
</evidence>
<keyword evidence="5" id="KW-1185">Reference proteome</keyword>
<keyword evidence="3" id="KW-0732">Signal</keyword>
<feature type="transmembrane region" description="Helical" evidence="2">
    <location>
        <begin position="360"/>
        <end position="378"/>
    </location>
</feature>
<reference evidence="5" key="1">
    <citation type="submission" date="2017-03" db="EMBL/GenBank/DDBJ databases">
        <title>Phytopthora megakarya and P. palmivora, two closely related causual agents of cacao black pod achieved similar genome size and gene model numbers by different mechanisms.</title>
        <authorList>
            <person name="Ali S."/>
            <person name="Shao J."/>
            <person name="Larry D.J."/>
            <person name="Kronmiller B."/>
            <person name="Shen D."/>
            <person name="Strem M.D."/>
            <person name="Melnick R.L."/>
            <person name="Guiltinan M.J."/>
            <person name="Tyler B.M."/>
            <person name="Meinhardt L.W."/>
            <person name="Bailey B.A."/>
        </authorList>
    </citation>
    <scope>NUCLEOTIDE SEQUENCE [LARGE SCALE GENOMIC DNA]</scope>
    <source>
        <strain evidence="5">zdho120</strain>
    </source>
</reference>
<feature type="chain" id="PRO_5013189088" evidence="3">
    <location>
        <begin position="22"/>
        <end position="588"/>
    </location>
</feature>
<feature type="signal peptide" evidence="3">
    <location>
        <begin position="1"/>
        <end position="21"/>
    </location>
</feature>
<sequence length="588" mass="64741">MSGVHVWRILLFLTLCHWCRALSIVKRDVEIVTLVTSAATSDSEPIRIVLPMLLDVQPVLLKVDVTRHVPAQIQSFCRDHGIDTVSCTGAIREALDEVVNFQRFCKKRAVESTLPGFVVTKNIIRSSGGSASSSWLQNDPDDVAIDFCSFALARTKATKTNDCIQPLEKALHLSFDWILALTACEQGDSSNPDDMTETQIVADGLATVEEMIAALQSSSAPDEDMPLMTKESVGDSGVSFSDESGVFEEISVGKEPRFGSTKLTVANTQNDSTDIAPPVIESTSTDVDEFRDQADKYIRHTHDESVELAEAETEKDQDAVEAVIIAKMAEEDLIKSLAGNGSCEALYASQISEERKFRKAWEMGVVVVLVLLVIYLAIDLMVRCVQYVVNHLGLSKQFVNLQHNISLLAGRIPRSTCTSKITNSGSEDCKEPMLRQSKVSLEKTLSQSNNGSKIVEAATLKRSMRRRATAPVHHTSPSFTCVAMMLMTSRNDSMLAKAKALPASNLVHDSNEALAIIQKKYERDLVAAQRIQNAWKAARRRIGRGKFDINEIRRQLYQNGKTTARPPRTETGSTGLFRLVVNTLPPTA</sequence>
<dbReference type="Proteomes" id="UP000198211">
    <property type="component" value="Unassembled WGS sequence"/>
</dbReference>
<evidence type="ECO:0000256" key="1">
    <source>
        <dbReference type="SAM" id="MobiDB-lite"/>
    </source>
</evidence>
<evidence type="ECO:0000256" key="3">
    <source>
        <dbReference type="SAM" id="SignalP"/>
    </source>
</evidence>
<evidence type="ECO:0000313" key="5">
    <source>
        <dbReference type="Proteomes" id="UP000198211"/>
    </source>
</evidence>
<dbReference type="OrthoDB" id="26525at2759"/>
<proteinExistence type="predicted"/>
<keyword evidence="2" id="KW-1133">Transmembrane helix</keyword>
<comment type="caution">
    <text evidence="4">The sequence shown here is derived from an EMBL/GenBank/DDBJ whole genome shotgun (WGS) entry which is preliminary data.</text>
</comment>
<organism evidence="4 5">
    <name type="scientific">Phytophthora megakarya</name>
    <dbReference type="NCBI Taxonomy" id="4795"/>
    <lineage>
        <taxon>Eukaryota</taxon>
        <taxon>Sar</taxon>
        <taxon>Stramenopiles</taxon>
        <taxon>Oomycota</taxon>
        <taxon>Peronosporomycetes</taxon>
        <taxon>Peronosporales</taxon>
        <taxon>Peronosporaceae</taxon>
        <taxon>Phytophthora</taxon>
    </lineage>
</organism>